<dbReference type="EMBL" id="PNIM01000005">
    <property type="protein sequence ID" value="PMB75857.1"/>
    <property type="molecule type" value="Genomic_DNA"/>
</dbReference>
<accession>A0A2J6N968</accession>
<feature type="binding site" evidence="10">
    <location>
        <position position="65"/>
    </location>
    <ligand>
        <name>Mg(2+)</name>
        <dbReference type="ChEBI" id="CHEBI:18420"/>
    </ligand>
</feature>
<dbReference type="InterPro" id="IPR002934">
    <property type="entry name" value="Polymerase_NTP_transf_dom"/>
</dbReference>
<evidence type="ECO:0000259" key="13">
    <source>
        <dbReference type="Pfam" id="PF21133"/>
    </source>
</evidence>
<dbReference type="InterPro" id="IPR015329">
    <property type="entry name" value="tRNA_NucTransf2"/>
</dbReference>
<keyword evidence="7 10" id="KW-0067">ATP-binding</keyword>
<keyword evidence="2 10" id="KW-0819">tRNA processing</keyword>
<dbReference type="EMBL" id="JADEZV010000001">
    <property type="protein sequence ID" value="MBE9390514.1"/>
    <property type="molecule type" value="Genomic_DNA"/>
</dbReference>
<protein>
    <recommendedName>
        <fullName evidence="10">CCA-adding enzyme</fullName>
        <ecNumber evidence="10">2.7.7.72</ecNumber>
    </recommendedName>
    <alternativeName>
        <fullName evidence="10">CCA tRNA nucleotidyltransferase</fullName>
    </alternativeName>
    <alternativeName>
        <fullName evidence="10">tRNA CCA-pyrophosphorylase</fullName>
    </alternativeName>
    <alternativeName>
        <fullName evidence="10">tRNA adenylyl-/cytidylyl- transferase</fullName>
    </alternativeName>
    <alternativeName>
        <fullName evidence="10">tRNA nucleotidyltransferase</fullName>
    </alternativeName>
    <alternativeName>
        <fullName evidence="10">tRNA-NT</fullName>
    </alternativeName>
</protein>
<feature type="binding site" evidence="10">
    <location>
        <position position="140"/>
    </location>
    <ligand>
        <name>ATP</name>
        <dbReference type="ChEBI" id="CHEBI:30616"/>
    </ligand>
</feature>
<dbReference type="GO" id="GO:0004810">
    <property type="term" value="F:CCA tRNA nucleotidyltransferase activity"/>
    <property type="evidence" value="ECO:0007669"/>
    <property type="project" value="UniProtKB-UniRule"/>
</dbReference>
<dbReference type="InterPro" id="IPR043519">
    <property type="entry name" value="NT_sf"/>
</dbReference>
<dbReference type="GeneID" id="12450245"/>
<comment type="function">
    <text evidence="10">Catalyzes the addition and repair of the essential 3'-terminal CCA sequence in tRNAs without using a nucleic acid template. Adds these three nucleotides in the order of C, C, and A to the tRNA nucleotide-73, using CTP and ATP as substrates and producing inorganic pyrophosphate. tRNA 3'-terminal CCA addition is required both for tRNA processing and repair. Also involved in tRNA surveillance by mediating tandem CCA addition to generate a CCACCA at the 3' terminus of unstable tRNAs. While stable tRNAs receive only 3'-terminal CCA, unstable tRNAs are marked with CCACCA and rapidly degraded.</text>
</comment>
<dbReference type="InterPro" id="IPR042090">
    <property type="entry name" value="CCA_tRNA_nucleotrans_2"/>
</dbReference>
<comment type="miscellaneous">
    <text evidence="10">A single active site specifically recognizes both ATP and CTP and is responsible for their addition.</text>
</comment>
<feature type="binding site" evidence="10">
    <location>
        <position position="140"/>
    </location>
    <ligand>
        <name>CTP</name>
        <dbReference type="ChEBI" id="CHEBI:37563"/>
    </ligand>
</feature>
<feature type="domain" description="CCA-adding enzyme C-terminal" evidence="13">
    <location>
        <begin position="293"/>
        <end position="414"/>
    </location>
</feature>
<keyword evidence="9 10" id="KW-0694">RNA-binding</keyword>
<dbReference type="GO" id="GO:0000049">
    <property type="term" value="F:tRNA binding"/>
    <property type="evidence" value="ECO:0007669"/>
    <property type="project" value="UniProtKB-UniRule"/>
</dbReference>
<keyword evidence="8 10" id="KW-0460">Magnesium</keyword>
<dbReference type="GO" id="GO:0042245">
    <property type="term" value="P:RNA repair"/>
    <property type="evidence" value="ECO:0007669"/>
    <property type="project" value="UniProtKB-KW"/>
</dbReference>
<dbReference type="HAMAP" id="MF_01264">
    <property type="entry name" value="CCA_arch"/>
    <property type="match status" value="1"/>
</dbReference>
<evidence type="ECO:0000313" key="17">
    <source>
        <dbReference type="Proteomes" id="UP000237153"/>
    </source>
</evidence>
<comment type="catalytic activity">
    <reaction evidence="10">
        <text>a tRNA with a 3' CCA end + 2 CTP + ATP = a tRNA with a 3' CCACCA end + 3 diphosphate</text>
        <dbReference type="Rhea" id="RHEA:76235"/>
        <dbReference type="Rhea" id="RHEA-COMP:10468"/>
        <dbReference type="Rhea" id="RHEA-COMP:18655"/>
        <dbReference type="ChEBI" id="CHEBI:30616"/>
        <dbReference type="ChEBI" id="CHEBI:33019"/>
        <dbReference type="ChEBI" id="CHEBI:37563"/>
        <dbReference type="ChEBI" id="CHEBI:83071"/>
        <dbReference type="ChEBI" id="CHEBI:195187"/>
    </reaction>
</comment>
<dbReference type="AlphaFoldDB" id="A0A2J6N968"/>
<feature type="domain" description="Polymerase nucleotidyl transferase" evidence="11">
    <location>
        <begin position="33"/>
        <end position="140"/>
    </location>
</feature>
<dbReference type="PIRSF" id="PIRSF005335">
    <property type="entry name" value="CCA_arch"/>
    <property type="match status" value="1"/>
</dbReference>
<evidence type="ECO:0000256" key="7">
    <source>
        <dbReference type="ARBA" id="ARBA00022840"/>
    </source>
</evidence>
<dbReference type="GO" id="GO:0001680">
    <property type="term" value="P:tRNA 3'-terminal CCA addition"/>
    <property type="evidence" value="ECO:0007669"/>
    <property type="project" value="UniProtKB-UniRule"/>
</dbReference>
<evidence type="ECO:0000256" key="4">
    <source>
        <dbReference type="ARBA" id="ARBA00022723"/>
    </source>
</evidence>
<evidence type="ECO:0000259" key="12">
    <source>
        <dbReference type="Pfam" id="PF09249"/>
    </source>
</evidence>
<dbReference type="Pfam" id="PF01909">
    <property type="entry name" value="NTP_transf_2"/>
    <property type="match status" value="1"/>
</dbReference>
<reference evidence="14" key="2">
    <citation type="journal article" date="2020" name="mSystems">
        <title>Genome- and Community-Level Interaction Insights into Carbon Utilization and Element Cycling Functions of Hydrothermarchaeota in Hydrothermal Sediment.</title>
        <authorList>
            <person name="Zhou Z."/>
            <person name="Liu Y."/>
            <person name="Xu W."/>
            <person name="Pan J."/>
            <person name="Luo Z.H."/>
            <person name="Li M."/>
        </authorList>
    </citation>
    <scope>NUCLEOTIDE SEQUENCE [LARGE SCALE GENOMIC DNA]</scope>
    <source>
        <strain evidence="14">SpSt-1261</strain>
    </source>
</reference>
<keyword evidence="3 10" id="KW-0548">Nucleotidyltransferase</keyword>
<feature type="binding site" evidence="10">
    <location>
        <position position="160"/>
    </location>
    <ligand>
        <name>CTP</name>
        <dbReference type="ChEBI" id="CHEBI:37563"/>
    </ligand>
</feature>
<dbReference type="EMBL" id="DSFH01000056">
    <property type="protein sequence ID" value="HEW64278.1"/>
    <property type="molecule type" value="Genomic_DNA"/>
</dbReference>
<sequence>MTLSSIEVEILKKIKPTDEDRAKANAIFNIVKNKIIEGLKASNEKFEVLLEGSIAKDTWLRTSPEMDVFIVFENELDKKDFESIVNKLASILNEYEPAKQYAEHPYLTIKVDEYNVDIVPAIKYEKGKRTKTAVDRTPLHTLFILENTTPELRDEIRVAKKFARSIGVYGAETKIEGFSGYLIELLTIKYGGFRELLNKASEWRIPIKISFSSSESIKRLLSKYENCPMIVEDPTDSERNVAAAVSKRKIFEFSSASKLYLKKPTLYFFEEDNDEKVISTINFESLEPYYKNVVIIEFEIRKEISKDVIWGELKRMSKNAFNILKNEGFDVVKCEPWSDEKKEAYIACLLTSIFLPSKNVSIGPPMFFKEHFFAFINEHILRPVEGPWIGDDGRLWSLNERKFLNALQLLLERKKEIAISDFADSLVDMYILSWRTEKLSGKRGVWLKTFIMNKPKWIMPYYLSIFEEKISSLKSSKYSDTIKGA</sequence>
<dbReference type="Proteomes" id="UP000886076">
    <property type="component" value="Unassembled WGS sequence"/>
</dbReference>
<comment type="subunit">
    <text evidence="10">Homodimer.</text>
</comment>
<dbReference type="RefSeq" id="WP_014558284.1">
    <property type="nucleotide sequence ID" value="NZ_DSFH01000056.1"/>
</dbReference>
<dbReference type="Pfam" id="PF21133">
    <property type="entry name" value="CAA_C"/>
    <property type="match status" value="1"/>
</dbReference>
<dbReference type="Gene3D" id="1.10.1410.30">
    <property type="entry name" value="CCA tRNA nucleotidyltransferase, domain 2"/>
    <property type="match status" value="1"/>
</dbReference>
<dbReference type="InterPro" id="IPR011068">
    <property type="entry name" value="NuclTrfase_I-like_C"/>
</dbReference>
<keyword evidence="6 10" id="KW-0692">RNA repair</keyword>
<dbReference type="PANTHER" id="PTHR39643">
    <property type="entry name" value="CCA-ADDING ENZYME"/>
    <property type="match status" value="1"/>
</dbReference>
<feature type="binding site" evidence="10">
    <location>
        <position position="53"/>
    </location>
    <ligand>
        <name>CTP</name>
        <dbReference type="ChEBI" id="CHEBI:37563"/>
    </ligand>
</feature>
<dbReference type="OMA" id="DIVPCYK"/>
<comment type="catalytic activity">
    <reaction evidence="10">
        <text>a tRNA precursor + 2 CTP + ATP = a tRNA with a 3' CCA end + 3 diphosphate</text>
        <dbReference type="Rhea" id="RHEA:14433"/>
        <dbReference type="Rhea" id="RHEA-COMP:10465"/>
        <dbReference type="Rhea" id="RHEA-COMP:10468"/>
        <dbReference type="ChEBI" id="CHEBI:30616"/>
        <dbReference type="ChEBI" id="CHEBI:33019"/>
        <dbReference type="ChEBI" id="CHEBI:37563"/>
        <dbReference type="ChEBI" id="CHEBI:74896"/>
        <dbReference type="ChEBI" id="CHEBI:83071"/>
        <dbReference type="EC" id="2.7.7.72"/>
    </reaction>
</comment>
<feature type="binding site" evidence="10">
    <location>
        <position position="169"/>
    </location>
    <ligand>
        <name>CTP</name>
        <dbReference type="ChEBI" id="CHEBI:37563"/>
    </ligand>
</feature>
<evidence type="ECO:0000256" key="8">
    <source>
        <dbReference type="ARBA" id="ARBA00022842"/>
    </source>
</evidence>
<feature type="binding site" evidence="10">
    <location>
        <position position="169"/>
    </location>
    <ligand>
        <name>ATP</name>
        <dbReference type="ChEBI" id="CHEBI:30616"/>
    </ligand>
</feature>
<dbReference type="SUPFAM" id="SSF81301">
    <property type="entry name" value="Nucleotidyltransferase"/>
    <property type="match status" value="1"/>
</dbReference>
<dbReference type="Gene3D" id="3.30.460.10">
    <property type="entry name" value="Beta Polymerase, domain 2"/>
    <property type="match status" value="1"/>
</dbReference>
<evidence type="ECO:0000313" key="15">
    <source>
        <dbReference type="EMBL" id="MBE9390514.1"/>
    </source>
</evidence>
<feature type="binding site" evidence="10">
    <location>
        <position position="53"/>
    </location>
    <ligand>
        <name>ATP</name>
        <dbReference type="ChEBI" id="CHEBI:30616"/>
    </ligand>
</feature>
<dbReference type="EC" id="2.7.7.72" evidence="10"/>
<dbReference type="SUPFAM" id="SSF81631">
    <property type="entry name" value="PAP/OAS1 substrate-binding domain"/>
    <property type="match status" value="1"/>
</dbReference>
<dbReference type="PANTHER" id="PTHR39643:SF1">
    <property type="entry name" value="CCA-ADDING ENZYME"/>
    <property type="match status" value="1"/>
</dbReference>
<feature type="binding site" evidence="10">
    <location>
        <position position="67"/>
    </location>
    <ligand>
        <name>Mg(2+)</name>
        <dbReference type="ChEBI" id="CHEBI:18420"/>
    </ligand>
</feature>
<dbReference type="Proteomes" id="UP000237153">
    <property type="component" value="Unassembled WGS sequence"/>
</dbReference>
<dbReference type="Proteomes" id="UP000652307">
    <property type="component" value="Unassembled WGS sequence"/>
</dbReference>
<organism evidence="16 17">
    <name type="scientific">Fervidicoccus fontis</name>
    <dbReference type="NCBI Taxonomy" id="683846"/>
    <lineage>
        <taxon>Archaea</taxon>
        <taxon>Thermoproteota</taxon>
        <taxon>Thermoprotei</taxon>
        <taxon>Fervidicoccales</taxon>
        <taxon>Fervidicoccaceae</taxon>
        <taxon>Fervidicoccus</taxon>
    </lineage>
</organism>
<evidence type="ECO:0000256" key="3">
    <source>
        <dbReference type="ARBA" id="ARBA00022695"/>
    </source>
</evidence>
<feature type="binding site" evidence="10">
    <location>
        <position position="56"/>
    </location>
    <ligand>
        <name>CTP</name>
        <dbReference type="ChEBI" id="CHEBI:37563"/>
    </ligand>
</feature>
<reference evidence="15" key="3">
    <citation type="submission" date="2020-10" db="EMBL/GenBank/DDBJ databases">
        <title>Fervidococcus fontis strain 3639Fd - the first crenarchaeon capable of growth on lipids.</title>
        <authorList>
            <person name="Kochetkova T.V."/>
            <person name="Elcheninov A.G."/>
            <person name="Toschakov S.V."/>
            <person name="Kublanov I.V."/>
        </authorList>
    </citation>
    <scope>NUCLEOTIDE SEQUENCE</scope>
    <source>
        <strain evidence="15">3639Fd</strain>
    </source>
</reference>
<feature type="binding site" evidence="10">
    <location>
        <position position="160"/>
    </location>
    <ligand>
        <name>ATP</name>
        <dbReference type="ChEBI" id="CHEBI:30616"/>
    </ligand>
</feature>
<name>A0A2J6N968_9CREN</name>
<dbReference type="InterPro" id="IPR008229">
    <property type="entry name" value="CCA-adding_arc"/>
</dbReference>
<dbReference type="SUPFAM" id="SSF55003">
    <property type="entry name" value="PAP/Archaeal CCA-adding enzyme, C-terminal domain"/>
    <property type="match status" value="1"/>
</dbReference>
<feature type="domain" description="tRNA nucleotidyltransferase substrate binding" evidence="12">
    <location>
        <begin position="154"/>
        <end position="270"/>
    </location>
</feature>
<dbReference type="Pfam" id="PF09249">
    <property type="entry name" value="tRNA_NucTransf2"/>
    <property type="match status" value="1"/>
</dbReference>
<keyword evidence="4 10" id="KW-0479">Metal-binding</keyword>
<evidence type="ECO:0000256" key="2">
    <source>
        <dbReference type="ARBA" id="ARBA00022694"/>
    </source>
</evidence>
<dbReference type="CDD" id="cd05400">
    <property type="entry name" value="NT_2-5OAS_ClassI-CCAase"/>
    <property type="match status" value="1"/>
</dbReference>
<evidence type="ECO:0000256" key="6">
    <source>
        <dbReference type="ARBA" id="ARBA00022800"/>
    </source>
</evidence>
<comment type="similarity">
    <text evidence="10">Belongs to the tRNA nucleotidyltransferase/poly(A) polymerase family. Archaeal CCA-adding enzyme subfamily.</text>
</comment>
<evidence type="ECO:0000256" key="9">
    <source>
        <dbReference type="ARBA" id="ARBA00022884"/>
    </source>
</evidence>
<dbReference type="GO" id="GO:0000287">
    <property type="term" value="F:magnesium ion binding"/>
    <property type="evidence" value="ECO:0007669"/>
    <property type="project" value="UniProtKB-UniRule"/>
</dbReference>
<reference evidence="16 17" key="1">
    <citation type="submission" date="2018-01" db="EMBL/GenBank/DDBJ databases">
        <title>Metagenomic assembled genomes from two thermal pools in the Uzon Caldera, Kamchatka, Russia.</title>
        <authorList>
            <person name="Wilkins L."/>
            <person name="Ettinger C."/>
        </authorList>
    </citation>
    <scope>NUCLEOTIDE SEQUENCE [LARGE SCALE GENOMIC DNA]</scope>
    <source>
        <strain evidence="16">ZAV-06</strain>
    </source>
</reference>
<evidence type="ECO:0000259" key="11">
    <source>
        <dbReference type="Pfam" id="PF01909"/>
    </source>
</evidence>
<dbReference type="InterPro" id="IPR006116">
    <property type="entry name" value="NT_2-5OAS_ClassI-CCAase"/>
</dbReference>
<gene>
    <name evidence="10 16" type="primary">cca</name>
    <name evidence="16" type="ORF">C0188_01365</name>
    <name evidence="14" type="ORF">ENO39_04400</name>
    <name evidence="15" type="ORF">IOK49_00215</name>
</gene>
<evidence type="ECO:0000313" key="16">
    <source>
        <dbReference type="EMBL" id="PMB75857.1"/>
    </source>
</evidence>
<comment type="cofactor">
    <cofactor evidence="10">
        <name>Mg(2+)</name>
        <dbReference type="ChEBI" id="CHEBI:18420"/>
    </cofactor>
</comment>
<dbReference type="GO" id="GO:0005524">
    <property type="term" value="F:ATP binding"/>
    <property type="evidence" value="ECO:0007669"/>
    <property type="project" value="UniProtKB-UniRule"/>
</dbReference>
<evidence type="ECO:0000313" key="14">
    <source>
        <dbReference type="EMBL" id="HEW64278.1"/>
    </source>
</evidence>
<dbReference type="InterPro" id="IPR048833">
    <property type="entry name" value="CAA_C"/>
</dbReference>
<dbReference type="NCBIfam" id="TIGR03671">
    <property type="entry name" value="cca_archaeal"/>
    <property type="match status" value="1"/>
</dbReference>
<keyword evidence="1 10" id="KW-0808">Transferase</keyword>
<keyword evidence="5 10" id="KW-0547">Nucleotide-binding</keyword>
<feature type="binding site" evidence="10">
    <location>
        <position position="117"/>
    </location>
    <ligand>
        <name>Mg(2+)</name>
        <dbReference type="ChEBI" id="CHEBI:18420"/>
    </ligand>
</feature>
<dbReference type="Gene3D" id="3.30.70.590">
    <property type="entry name" value="Poly(A) polymerase predicted RNA binding domain"/>
    <property type="match status" value="1"/>
</dbReference>
<evidence type="ECO:0000256" key="5">
    <source>
        <dbReference type="ARBA" id="ARBA00022741"/>
    </source>
</evidence>
<proteinExistence type="inferred from homology"/>
<evidence type="ECO:0000256" key="1">
    <source>
        <dbReference type="ARBA" id="ARBA00022679"/>
    </source>
</evidence>
<evidence type="ECO:0000256" key="10">
    <source>
        <dbReference type="HAMAP-Rule" id="MF_01264"/>
    </source>
</evidence>
<comment type="caution">
    <text evidence="16">The sequence shown here is derived from an EMBL/GenBank/DDBJ whole genome shotgun (WGS) entry which is preliminary data.</text>
</comment>
<feature type="binding site" evidence="10">
    <location>
        <position position="56"/>
    </location>
    <ligand>
        <name>ATP</name>
        <dbReference type="ChEBI" id="CHEBI:30616"/>
    </ligand>
</feature>